<evidence type="ECO:0000256" key="4">
    <source>
        <dbReference type="ARBA" id="ARBA00022857"/>
    </source>
</evidence>
<dbReference type="SMART" id="SM00823">
    <property type="entry name" value="PKS_PP"/>
    <property type="match status" value="1"/>
</dbReference>
<keyword evidence="2" id="KW-0597">Phosphoprotein</keyword>
<sequence length="2501" mass="273192">MALSNGYESSVNGNLPYPPLKTHAINGEQLSSRRTFGPSLEREIERAQVYNTTAGTLHSEPIAVIGFALKFPQQASTPAAFWDLLTRGGSARTEVPADRYNVEAFYRAESNGVKTGTVKTKHGHFIAESLDRFDAPFFSITPHEAECMDPQQRWLLESTYHALENAGLSLNHVNGSDTSVYVGCFMNDHETTVHKDLETPNTYHATGSASSILANRISYFYNLNGPSVAVNTACSGSLVALHLACQSLRTGETTMGLVFGSNLIFAPENTAGLSNLNFLSPDGKCYAFDERANGYARGEGIASLVIKPLSTAIQDGNTIRAIIRGTGVNSDGRTPGISQPSSEAQIALIRGVYRRFGLDPSRTGYFEAHGTGTAVGDPLEAKAIATVFSQEQRGDKPLYVGAVKSNIGHLEGASGLAGVIKTILVLEHALIPPNIWLDRVNAAIKEEWGLFFPSRQVPWPGDGLRRASVNSFGFGGTNAHAVLDDAESFLEENNLEGNVHSRTRKVSGRVVSRIQTPKLLVWSAADESGVGRLRDTFSTHFLSRTPNGTEEDSEYLESLAYTLSQHRTHLPWRTFSVCDGPRNLRTLDISSAIRVNPKLRVCFVFTGQGAQWPMMGKELLSYAVFRQSLEHSDAILQDIGCQFSILDKLYDECQTAKTSELDRPEFCQPLCTALQIALVELLAHWRIEPFAVIGHSSGEVAAAFCAGIISKTHALELAFFRGVAVAATLQTNPRRGGMIAVRLSVDKCEAILSKLIVPQESKQRSLRIACYNSPQNVTVSGDDSEIARLEPLLEAEGIMAKKLNVGIAYHNLQHMQAAADLYRILIQDSHSNKVYTDKSPVPRCFFMSSVRGTQFGPESDATEIAMPDYWVDNLVCPVQFTDGMHSLASLVNITEAMSDTHFLEVGPHSTLKSAIKEALPTGWNVEKCYSSVLSRQQQAILTSLTMAGRLHCLGYPVDVAAVNNPSPASKGEQKILADLPQYPFDHSRQYWLESRASTNYRLRMFPHHDFLGTPTSDWNPLEAQWNNRITLEEKAFVKDHKVSTMFVINAPKFSIYSFHVLAYNKRSLERLDYGPLFQMVRWGEGNQGVGDVDVQRWVGLPKGSSQSPCLIHPAALDCIIQIAFLGISQGGQIGIPTLVPTGIKELWISADGSRHNYSDSVVQVSAQSSPNGPRNHTVNYTSIWKEDEGPFLVGDLTLTSIGSTNPVVNKKEDSISLYHVEWKPDVNLLSSDSRFPAFLSDAQAQPQSAEDVSLTEYTCFLAMSEVLDAMGSEKLDHSTLPAHLQKHLDWMRYQIDEMQGSDAWNAFVSLPLKSPEFREELWRKVESLGPEGKLIVKLSRVLLTIMQGDVDPLHILFADETLPDYYRLENPPPKVVDGIKKYVGCMAHVNPHMKVLEIGAGTGGMTRAILEVLGGHCAESDEEEYGGAGFREYMFTDISPAFFGAAKKNFGRDGFVCRTLDIEKEPEEQGFDPQSYDLVIASNVLHATRCLSSTLGNTRRLLKPGGKLLLVEGISPNLIRTSFIFGLLPGWWLSTESFREWGPLVPAERWDQLLRENQFSGTELIIDGVDPATCLSSAMVSDACQHGQLNGETTLEPSLVIVRTEESALQELIASSIQDMAETSGLQVSLTNADSLQETAGATYVLLQTLDQFSFQNPQEKDYDALKKVLRNVKELLWVTKRSGSNTDTLEQDAILGLARSVLSESEGLRVVTLELEDIEDTRRATRHIWAVLHSYFNTTSAAPPRTYSEEITEMDGLLCVSRLLPAKKLQMAIKFPEKPLGFDVDTACTPTIGDDDIEIETKAIGLQPQDLLRASSQAAHTSLKCEYAGIVTRIGQNAKGLFQVGARVIAVTHSGTFSAQVQCPVYLARELPDDIKFEEAAAIPLNFIAAYDSLTNWARLQEGESVLIHDGAGALGQAAIQLAVLAGAEVFVTVSKEEDIALVSDLYRIPISHTLCHRTGYFASEIKRLTGGRGVDVVVRPLESDGLLTSWEYVAAYGRVIEVGSRDTDASSTGSLPIPKELRKNVIFASVDLTALFQDRERITTLLSTVVDLAVNKKIIAPRPLNVYTASQFKDSFQNIESGLSSRKIVVSFDSNEAATLTKPPNSSLFDANATYLITGGLGGLGKSIAKWMVSRDARNILLLSRQGGESASAKPFVDSLTASGVTIFAPKCDIGDEKAVRDVLQEAQKRMPPIKGCIQASMVLQSAMFQNLTLSQWTATLGPKVAGSLNLHTHLPGDLDFFILLSSVCGIIGASGQSNYAFGCAYQDALARCTAAAGQNAISIDLGIVSGAGYTAEHESAGAFMRALGMQPIPESYIHGLLEYYCDPRRKVGGSRGGREAQVVVGIMDQEEMRRKGVVRPGFLSRPLMRHLQQRAKPAVKQDKALSRAHAVMDTAVAAVEVEVEVEVDISSAKVKVRSEGAVTKAICARLSDMLALSTEDIDETKPLHAFGVDSLVAMEMRSWFREALGADVPVFDILSNLSIEGLAGKMSTTLGGVA</sequence>
<keyword evidence="7" id="KW-0012">Acyltransferase</keyword>
<dbReference type="SUPFAM" id="SSF47336">
    <property type="entry name" value="ACP-like"/>
    <property type="match status" value="1"/>
</dbReference>
<dbReference type="InterPro" id="IPR032821">
    <property type="entry name" value="PKS_assoc"/>
</dbReference>
<dbReference type="CDD" id="cd05195">
    <property type="entry name" value="enoyl_red"/>
    <property type="match status" value="1"/>
</dbReference>
<keyword evidence="1" id="KW-0596">Phosphopantetheine</keyword>
<dbReference type="Proteomes" id="UP000250266">
    <property type="component" value="Unassembled WGS sequence"/>
</dbReference>
<evidence type="ECO:0000256" key="1">
    <source>
        <dbReference type="ARBA" id="ARBA00022450"/>
    </source>
</evidence>
<evidence type="ECO:0000313" key="11">
    <source>
        <dbReference type="EMBL" id="OCK76733.1"/>
    </source>
</evidence>
<dbReference type="EMBL" id="KV745185">
    <property type="protein sequence ID" value="OCK76733.1"/>
    <property type="molecule type" value="Genomic_DNA"/>
</dbReference>
<feature type="region of interest" description="Disordered" evidence="8">
    <location>
        <begin position="1"/>
        <end position="22"/>
    </location>
</feature>
<dbReference type="Gene3D" id="1.10.1200.10">
    <property type="entry name" value="ACP-like"/>
    <property type="match status" value="1"/>
</dbReference>
<keyword evidence="3" id="KW-0808">Transferase</keyword>
<gene>
    <name evidence="11" type="ORF">K432DRAFT_445820</name>
</gene>
<dbReference type="InterPro" id="IPR016035">
    <property type="entry name" value="Acyl_Trfase/lysoPLipase"/>
</dbReference>
<organism evidence="11 12">
    <name type="scientific">Lepidopterella palustris CBS 459.81</name>
    <dbReference type="NCBI Taxonomy" id="1314670"/>
    <lineage>
        <taxon>Eukaryota</taxon>
        <taxon>Fungi</taxon>
        <taxon>Dikarya</taxon>
        <taxon>Ascomycota</taxon>
        <taxon>Pezizomycotina</taxon>
        <taxon>Dothideomycetes</taxon>
        <taxon>Pleosporomycetidae</taxon>
        <taxon>Mytilinidiales</taxon>
        <taxon>Argynnaceae</taxon>
        <taxon>Lepidopterella</taxon>
    </lineage>
</organism>
<dbReference type="GO" id="GO:0031177">
    <property type="term" value="F:phosphopantetheine binding"/>
    <property type="evidence" value="ECO:0007669"/>
    <property type="project" value="InterPro"/>
</dbReference>
<dbReference type="SUPFAM" id="SSF50129">
    <property type="entry name" value="GroES-like"/>
    <property type="match status" value="1"/>
</dbReference>
<dbReference type="SMART" id="SM00829">
    <property type="entry name" value="PKS_ER"/>
    <property type="match status" value="1"/>
</dbReference>
<keyword evidence="4" id="KW-0521">NADP</keyword>
<feature type="compositionally biased region" description="Polar residues" evidence="8">
    <location>
        <begin position="1"/>
        <end position="13"/>
    </location>
</feature>
<dbReference type="PROSITE" id="PS52004">
    <property type="entry name" value="KS3_2"/>
    <property type="match status" value="1"/>
</dbReference>
<dbReference type="GO" id="GO:0004312">
    <property type="term" value="F:fatty acid synthase activity"/>
    <property type="evidence" value="ECO:0007669"/>
    <property type="project" value="TreeGrafter"/>
</dbReference>
<dbReference type="Gene3D" id="3.40.50.720">
    <property type="entry name" value="NAD(P)-binding Rossmann-like Domain"/>
    <property type="match status" value="2"/>
</dbReference>
<dbReference type="InterPro" id="IPR009081">
    <property type="entry name" value="PP-bd_ACP"/>
</dbReference>
<dbReference type="CDD" id="cd05274">
    <property type="entry name" value="KR_FAS_SDR_x"/>
    <property type="match status" value="1"/>
</dbReference>
<dbReference type="SUPFAM" id="SSF53335">
    <property type="entry name" value="S-adenosyl-L-methionine-dependent methyltransferases"/>
    <property type="match status" value="1"/>
</dbReference>
<feature type="domain" description="Carrier" evidence="9">
    <location>
        <begin position="2420"/>
        <end position="2497"/>
    </location>
</feature>
<dbReference type="InterPro" id="IPR042104">
    <property type="entry name" value="PKS_dehydratase_sf"/>
</dbReference>
<dbReference type="Pfam" id="PF23114">
    <property type="entry name" value="NAD-bd_HRPKS_sdrA"/>
    <property type="match status" value="1"/>
</dbReference>
<dbReference type="InterPro" id="IPR016039">
    <property type="entry name" value="Thiolase-like"/>
</dbReference>
<dbReference type="SUPFAM" id="SSF52151">
    <property type="entry name" value="FabD/lysophospholipase-like"/>
    <property type="match status" value="1"/>
</dbReference>
<dbReference type="Pfam" id="PF00109">
    <property type="entry name" value="ketoacyl-synt"/>
    <property type="match status" value="1"/>
</dbReference>
<dbReference type="GO" id="GO:0016491">
    <property type="term" value="F:oxidoreductase activity"/>
    <property type="evidence" value="ECO:0007669"/>
    <property type="project" value="UniProtKB-KW"/>
</dbReference>
<dbReference type="InterPro" id="IPR013149">
    <property type="entry name" value="ADH-like_C"/>
</dbReference>
<evidence type="ECO:0000256" key="8">
    <source>
        <dbReference type="SAM" id="MobiDB-lite"/>
    </source>
</evidence>
<dbReference type="InterPro" id="IPR016036">
    <property type="entry name" value="Malonyl_transacylase_ACP-bd"/>
</dbReference>
<dbReference type="PANTHER" id="PTHR43775">
    <property type="entry name" value="FATTY ACID SYNTHASE"/>
    <property type="match status" value="1"/>
</dbReference>
<dbReference type="InterPro" id="IPR050091">
    <property type="entry name" value="PKS_NRPS_Biosynth_Enz"/>
</dbReference>
<dbReference type="SUPFAM" id="SSF55048">
    <property type="entry name" value="Probable ACP-binding domain of malonyl-CoA ACP transacylase"/>
    <property type="match status" value="1"/>
</dbReference>
<dbReference type="OrthoDB" id="329835at2759"/>
<dbReference type="GO" id="GO:0030639">
    <property type="term" value="P:polyketide biosynthetic process"/>
    <property type="evidence" value="ECO:0007669"/>
    <property type="project" value="UniProtKB-ARBA"/>
</dbReference>
<dbReference type="SUPFAM" id="SSF51735">
    <property type="entry name" value="NAD(P)-binding Rossmann-fold domains"/>
    <property type="match status" value="2"/>
</dbReference>
<dbReference type="Pfam" id="PF16197">
    <property type="entry name" value="KAsynt_C_assoc"/>
    <property type="match status" value="1"/>
</dbReference>
<accession>A0A8E2E3R9</accession>
<evidence type="ECO:0000256" key="5">
    <source>
        <dbReference type="ARBA" id="ARBA00023002"/>
    </source>
</evidence>
<dbReference type="InterPro" id="IPR011032">
    <property type="entry name" value="GroES-like_sf"/>
</dbReference>
<dbReference type="Pfam" id="PF02801">
    <property type="entry name" value="Ketoacyl-synt_C"/>
    <property type="match status" value="1"/>
</dbReference>
<dbReference type="InterPro" id="IPR013968">
    <property type="entry name" value="PKS_KR"/>
</dbReference>
<evidence type="ECO:0000256" key="7">
    <source>
        <dbReference type="ARBA" id="ARBA00023315"/>
    </source>
</evidence>
<dbReference type="InterPro" id="IPR020806">
    <property type="entry name" value="PKS_PP-bd"/>
</dbReference>
<dbReference type="PROSITE" id="PS50075">
    <property type="entry name" value="CARRIER"/>
    <property type="match status" value="1"/>
</dbReference>
<dbReference type="Pfam" id="PF00107">
    <property type="entry name" value="ADH_zinc_N"/>
    <property type="match status" value="1"/>
</dbReference>
<dbReference type="SMART" id="SM00822">
    <property type="entry name" value="PKS_KR"/>
    <property type="match status" value="1"/>
</dbReference>
<evidence type="ECO:0000256" key="6">
    <source>
        <dbReference type="ARBA" id="ARBA00023268"/>
    </source>
</evidence>
<dbReference type="InterPro" id="IPR001227">
    <property type="entry name" value="Ac_transferase_dom_sf"/>
</dbReference>
<dbReference type="InterPro" id="IPR014031">
    <property type="entry name" value="Ketoacyl_synth_C"/>
</dbReference>
<dbReference type="InterPro" id="IPR013217">
    <property type="entry name" value="Methyltransf_12"/>
</dbReference>
<reference evidence="11 12" key="1">
    <citation type="journal article" date="2016" name="Nat. Commun.">
        <title>Ectomycorrhizal ecology is imprinted in the genome of the dominant symbiotic fungus Cenococcum geophilum.</title>
        <authorList>
            <consortium name="DOE Joint Genome Institute"/>
            <person name="Peter M."/>
            <person name="Kohler A."/>
            <person name="Ohm R.A."/>
            <person name="Kuo A."/>
            <person name="Krutzmann J."/>
            <person name="Morin E."/>
            <person name="Arend M."/>
            <person name="Barry K.W."/>
            <person name="Binder M."/>
            <person name="Choi C."/>
            <person name="Clum A."/>
            <person name="Copeland A."/>
            <person name="Grisel N."/>
            <person name="Haridas S."/>
            <person name="Kipfer T."/>
            <person name="LaButti K."/>
            <person name="Lindquist E."/>
            <person name="Lipzen A."/>
            <person name="Maire R."/>
            <person name="Meier B."/>
            <person name="Mihaltcheva S."/>
            <person name="Molinier V."/>
            <person name="Murat C."/>
            <person name="Poggeler S."/>
            <person name="Quandt C.A."/>
            <person name="Sperisen C."/>
            <person name="Tritt A."/>
            <person name="Tisserant E."/>
            <person name="Crous P.W."/>
            <person name="Henrissat B."/>
            <person name="Nehls U."/>
            <person name="Egli S."/>
            <person name="Spatafora J.W."/>
            <person name="Grigoriev I.V."/>
            <person name="Martin F.M."/>
        </authorList>
    </citation>
    <scope>NUCLEOTIDE SEQUENCE [LARGE SCALE GENOMIC DNA]</scope>
    <source>
        <strain evidence="11 12">CBS 459.81</strain>
    </source>
</reference>
<evidence type="ECO:0000256" key="2">
    <source>
        <dbReference type="ARBA" id="ARBA00022553"/>
    </source>
</evidence>
<protein>
    <submittedName>
        <fullName evidence="11">Ketoacyl-synt-domain-containing protein</fullName>
    </submittedName>
</protein>
<dbReference type="InterPro" id="IPR049551">
    <property type="entry name" value="PKS_DH_C"/>
</dbReference>
<evidence type="ECO:0000259" key="9">
    <source>
        <dbReference type="PROSITE" id="PS50075"/>
    </source>
</evidence>
<dbReference type="Pfam" id="PF00550">
    <property type="entry name" value="PP-binding"/>
    <property type="match status" value="1"/>
</dbReference>
<dbReference type="InterPro" id="IPR020841">
    <property type="entry name" value="PKS_Beta-ketoAc_synthase_dom"/>
</dbReference>
<dbReference type="Pfam" id="PF14765">
    <property type="entry name" value="PS-DH"/>
    <property type="match status" value="1"/>
</dbReference>
<feature type="domain" description="Ketosynthase family 3 (KS3)" evidence="10">
    <location>
        <begin position="59"/>
        <end position="485"/>
    </location>
</feature>
<dbReference type="Gene3D" id="3.40.50.150">
    <property type="entry name" value="Vaccinia Virus protein VP39"/>
    <property type="match status" value="1"/>
</dbReference>
<dbReference type="Pfam" id="PF08659">
    <property type="entry name" value="KR"/>
    <property type="match status" value="1"/>
</dbReference>
<dbReference type="CDD" id="cd02440">
    <property type="entry name" value="AdoMet_MTases"/>
    <property type="match status" value="1"/>
</dbReference>
<dbReference type="InterPro" id="IPR036291">
    <property type="entry name" value="NAD(P)-bd_dom_sf"/>
</dbReference>
<dbReference type="InterPro" id="IPR020843">
    <property type="entry name" value="ER"/>
</dbReference>
<dbReference type="InterPro" id="IPR056501">
    <property type="entry name" value="NAD-bd_HRPKS_sdrA"/>
</dbReference>
<dbReference type="Gene3D" id="3.10.129.110">
    <property type="entry name" value="Polyketide synthase dehydratase"/>
    <property type="match status" value="1"/>
</dbReference>
<dbReference type="PANTHER" id="PTHR43775:SF29">
    <property type="entry name" value="ASPERFURANONE POLYKETIDE SYNTHASE AFOG-RELATED"/>
    <property type="match status" value="1"/>
</dbReference>
<dbReference type="InterPro" id="IPR036736">
    <property type="entry name" value="ACP-like_sf"/>
</dbReference>
<keyword evidence="12" id="KW-1185">Reference proteome</keyword>
<dbReference type="InterPro" id="IPR029063">
    <property type="entry name" value="SAM-dependent_MTases_sf"/>
</dbReference>
<evidence type="ECO:0000259" key="10">
    <source>
        <dbReference type="PROSITE" id="PS52004"/>
    </source>
</evidence>
<dbReference type="Gene3D" id="3.40.47.10">
    <property type="match status" value="1"/>
</dbReference>
<dbReference type="SMART" id="SM00827">
    <property type="entry name" value="PKS_AT"/>
    <property type="match status" value="1"/>
</dbReference>
<dbReference type="Gene3D" id="3.90.180.10">
    <property type="entry name" value="Medium-chain alcohol dehydrogenases, catalytic domain"/>
    <property type="match status" value="1"/>
</dbReference>
<keyword evidence="6" id="KW-0511">Multifunctional enzyme</keyword>
<evidence type="ECO:0000313" key="12">
    <source>
        <dbReference type="Proteomes" id="UP000250266"/>
    </source>
</evidence>
<dbReference type="PROSITE" id="PS00012">
    <property type="entry name" value="PHOSPHOPANTETHEINE"/>
    <property type="match status" value="1"/>
</dbReference>
<dbReference type="InterPro" id="IPR006162">
    <property type="entry name" value="Ppantetheine_attach_site"/>
</dbReference>
<dbReference type="SMART" id="SM00825">
    <property type="entry name" value="PKS_KS"/>
    <property type="match status" value="1"/>
</dbReference>
<dbReference type="InterPro" id="IPR057326">
    <property type="entry name" value="KR_dom"/>
</dbReference>
<dbReference type="Pfam" id="PF00698">
    <property type="entry name" value="Acyl_transf_1"/>
    <property type="match status" value="1"/>
</dbReference>
<dbReference type="GO" id="GO:0006633">
    <property type="term" value="P:fatty acid biosynthetic process"/>
    <property type="evidence" value="ECO:0007669"/>
    <property type="project" value="TreeGrafter"/>
</dbReference>
<dbReference type="CDD" id="cd00833">
    <property type="entry name" value="PKS"/>
    <property type="match status" value="1"/>
</dbReference>
<dbReference type="Pfam" id="PF08242">
    <property type="entry name" value="Methyltransf_12"/>
    <property type="match status" value="1"/>
</dbReference>
<name>A0A8E2E3R9_9PEZI</name>
<dbReference type="InterPro" id="IPR014043">
    <property type="entry name" value="Acyl_transferase_dom"/>
</dbReference>
<dbReference type="Gene3D" id="3.40.366.10">
    <property type="entry name" value="Malonyl-Coenzyme A Acyl Carrier Protein, domain 2"/>
    <property type="match status" value="1"/>
</dbReference>
<proteinExistence type="predicted"/>
<dbReference type="InterPro" id="IPR014030">
    <property type="entry name" value="Ketoacyl_synth_N"/>
</dbReference>
<evidence type="ECO:0000256" key="3">
    <source>
        <dbReference type="ARBA" id="ARBA00022679"/>
    </source>
</evidence>
<dbReference type="SUPFAM" id="SSF53901">
    <property type="entry name" value="Thiolase-like"/>
    <property type="match status" value="1"/>
</dbReference>
<keyword evidence="5" id="KW-0560">Oxidoreductase</keyword>